<dbReference type="InterPro" id="IPR001647">
    <property type="entry name" value="HTH_TetR"/>
</dbReference>
<dbReference type="PANTHER" id="PTHR30055:SF158">
    <property type="entry name" value="POSSIBLE TRANSCRIPTIONAL REGULATORY PROTEIN (PROBABLY TETR-FAMILY)"/>
    <property type="match status" value="1"/>
</dbReference>
<evidence type="ECO:0000313" key="5">
    <source>
        <dbReference type="Proteomes" id="UP001501480"/>
    </source>
</evidence>
<dbReference type="PRINTS" id="PR00455">
    <property type="entry name" value="HTHTETR"/>
</dbReference>
<feature type="DNA-binding region" description="H-T-H motif" evidence="2">
    <location>
        <begin position="41"/>
        <end position="60"/>
    </location>
</feature>
<dbReference type="Pfam" id="PF00440">
    <property type="entry name" value="TetR_N"/>
    <property type="match status" value="1"/>
</dbReference>
<accession>A0ABN2W9F7</accession>
<evidence type="ECO:0000313" key="4">
    <source>
        <dbReference type="EMBL" id="GAA2084528.1"/>
    </source>
</evidence>
<dbReference type="Proteomes" id="UP001501480">
    <property type="component" value="Unassembled WGS sequence"/>
</dbReference>
<dbReference type="EMBL" id="BAAAPY010000013">
    <property type="protein sequence ID" value="GAA2084528.1"/>
    <property type="molecule type" value="Genomic_DNA"/>
</dbReference>
<protein>
    <submittedName>
        <fullName evidence="4">TetR/AcrR family transcriptional regulator</fullName>
    </submittedName>
</protein>
<sequence>MSSPAPSSTAGTKGVPRAERERQIVEVASVAFGTDGFAATNVASVARTAGISKPLVYQYFGSKEGLYAACLDAAGELLGDEIERIAGSGAVGIERGVRTLDGMFAVLEDRRHVWRLLHDATAPSTGEVDRIRRSHTDRIEALAHEGVSELLALAGLEDPMDVSAMTATWLGIVDSLMDWWVAHPQESAEQMVQRVGRLVVALFVEAQGQR</sequence>
<keyword evidence="5" id="KW-1185">Reference proteome</keyword>
<evidence type="ECO:0000259" key="3">
    <source>
        <dbReference type="PROSITE" id="PS50977"/>
    </source>
</evidence>
<gene>
    <name evidence="4" type="ORF">GCM10009821_27390</name>
</gene>
<keyword evidence="1 2" id="KW-0238">DNA-binding</keyword>
<name>A0ABN2W9F7_9ACTN</name>
<dbReference type="InterPro" id="IPR050109">
    <property type="entry name" value="HTH-type_TetR-like_transc_reg"/>
</dbReference>
<dbReference type="SUPFAM" id="SSF46689">
    <property type="entry name" value="Homeodomain-like"/>
    <property type="match status" value="1"/>
</dbReference>
<dbReference type="PROSITE" id="PS50977">
    <property type="entry name" value="HTH_TETR_2"/>
    <property type="match status" value="1"/>
</dbReference>
<organism evidence="4 5">
    <name type="scientific">Aeromicrobium halocynthiae</name>
    <dbReference type="NCBI Taxonomy" id="560557"/>
    <lineage>
        <taxon>Bacteria</taxon>
        <taxon>Bacillati</taxon>
        <taxon>Actinomycetota</taxon>
        <taxon>Actinomycetes</taxon>
        <taxon>Propionibacteriales</taxon>
        <taxon>Nocardioidaceae</taxon>
        <taxon>Aeromicrobium</taxon>
    </lineage>
</organism>
<comment type="caution">
    <text evidence="4">The sequence shown here is derived from an EMBL/GenBank/DDBJ whole genome shotgun (WGS) entry which is preliminary data.</text>
</comment>
<dbReference type="PANTHER" id="PTHR30055">
    <property type="entry name" value="HTH-TYPE TRANSCRIPTIONAL REGULATOR RUTR"/>
    <property type="match status" value="1"/>
</dbReference>
<reference evidence="4 5" key="1">
    <citation type="journal article" date="2019" name="Int. J. Syst. Evol. Microbiol.">
        <title>The Global Catalogue of Microorganisms (GCM) 10K type strain sequencing project: providing services to taxonomists for standard genome sequencing and annotation.</title>
        <authorList>
            <consortium name="The Broad Institute Genomics Platform"/>
            <consortium name="The Broad Institute Genome Sequencing Center for Infectious Disease"/>
            <person name="Wu L."/>
            <person name="Ma J."/>
        </authorList>
    </citation>
    <scope>NUCLEOTIDE SEQUENCE [LARGE SCALE GENOMIC DNA]</scope>
    <source>
        <strain evidence="4 5">JCM 15749</strain>
    </source>
</reference>
<evidence type="ECO:0000256" key="2">
    <source>
        <dbReference type="PROSITE-ProRule" id="PRU00335"/>
    </source>
</evidence>
<dbReference type="InterPro" id="IPR009057">
    <property type="entry name" value="Homeodomain-like_sf"/>
</dbReference>
<evidence type="ECO:0000256" key="1">
    <source>
        <dbReference type="ARBA" id="ARBA00023125"/>
    </source>
</evidence>
<feature type="domain" description="HTH tetR-type" evidence="3">
    <location>
        <begin position="18"/>
        <end position="78"/>
    </location>
</feature>
<proteinExistence type="predicted"/>
<dbReference type="RefSeq" id="WP_344329792.1">
    <property type="nucleotide sequence ID" value="NZ_BAAAPY010000013.1"/>
</dbReference>
<dbReference type="Gene3D" id="1.10.357.10">
    <property type="entry name" value="Tetracycline Repressor, domain 2"/>
    <property type="match status" value="1"/>
</dbReference>